<reference evidence="2" key="1">
    <citation type="submission" date="2020-08" db="EMBL/GenBank/DDBJ databases">
        <title>Genome public.</title>
        <authorList>
            <person name="Liu C."/>
            <person name="Sun Q."/>
        </authorList>
    </citation>
    <scope>NUCLEOTIDE SEQUENCE</scope>
    <source>
        <strain evidence="2">NSJ-44</strain>
    </source>
</reference>
<protein>
    <submittedName>
        <fullName evidence="2">Uncharacterized protein</fullName>
    </submittedName>
</protein>
<dbReference type="RefSeq" id="WP_249284266.1">
    <property type="nucleotide sequence ID" value="NZ_JACRSO010000001.1"/>
</dbReference>
<comment type="caution">
    <text evidence="2">The sequence shown here is derived from an EMBL/GenBank/DDBJ whole genome shotgun (WGS) entry which is preliminary data.</text>
</comment>
<organism evidence="2 3">
    <name type="scientific">Luoshenia tenuis</name>
    <dbReference type="NCBI Taxonomy" id="2763654"/>
    <lineage>
        <taxon>Bacteria</taxon>
        <taxon>Bacillati</taxon>
        <taxon>Bacillota</taxon>
        <taxon>Clostridia</taxon>
        <taxon>Christensenellales</taxon>
        <taxon>Christensenellaceae</taxon>
        <taxon>Luoshenia</taxon>
    </lineage>
</organism>
<keyword evidence="3" id="KW-1185">Reference proteome</keyword>
<accession>A0A926HL87</accession>
<dbReference type="EMBL" id="JACRSO010000001">
    <property type="protein sequence ID" value="MBC8528229.1"/>
    <property type="molecule type" value="Genomic_DNA"/>
</dbReference>
<name>A0A926HL87_9FIRM</name>
<feature type="compositionally biased region" description="Basic and acidic residues" evidence="1">
    <location>
        <begin position="64"/>
        <end position="77"/>
    </location>
</feature>
<gene>
    <name evidence="2" type="ORF">H8699_02090</name>
</gene>
<evidence type="ECO:0000256" key="1">
    <source>
        <dbReference type="SAM" id="MobiDB-lite"/>
    </source>
</evidence>
<evidence type="ECO:0000313" key="2">
    <source>
        <dbReference type="EMBL" id="MBC8528229.1"/>
    </source>
</evidence>
<dbReference type="AlphaFoldDB" id="A0A926HL87"/>
<feature type="region of interest" description="Disordered" evidence="1">
    <location>
        <begin position="63"/>
        <end position="86"/>
    </location>
</feature>
<sequence length="107" mass="12362">MKVYARCNDAGLVEHIFSEVFEAPEETDHLLKEGEGDEYVHVQSQYQLYDQWGRHNYIWDEETGGMRELTEEEKPPKPEQQPSEVEVLRQQVASLLQQVNILTGGAD</sequence>
<proteinExistence type="predicted"/>
<dbReference type="Proteomes" id="UP000654279">
    <property type="component" value="Unassembled WGS sequence"/>
</dbReference>
<evidence type="ECO:0000313" key="3">
    <source>
        <dbReference type="Proteomes" id="UP000654279"/>
    </source>
</evidence>